<evidence type="ECO:0000313" key="2">
    <source>
        <dbReference type="Proteomes" id="UP001060085"/>
    </source>
</evidence>
<comment type="caution">
    <text evidence="1">The sequence shown here is derived from an EMBL/GenBank/DDBJ whole genome shotgun (WGS) entry which is preliminary data.</text>
</comment>
<evidence type="ECO:0000313" key="1">
    <source>
        <dbReference type="EMBL" id="KAI5649898.1"/>
    </source>
</evidence>
<name>A0ACB9ZS79_CATRO</name>
<keyword evidence="2" id="KW-1185">Reference proteome</keyword>
<protein>
    <submittedName>
        <fullName evidence="1">Uncharacterized protein</fullName>
    </submittedName>
</protein>
<reference evidence="2" key="1">
    <citation type="journal article" date="2023" name="Nat. Plants">
        <title>Single-cell RNA sequencing provides a high-resolution roadmap for understanding the multicellular compartmentation of specialized metabolism.</title>
        <authorList>
            <person name="Sun S."/>
            <person name="Shen X."/>
            <person name="Li Y."/>
            <person name="Li Y."/>
            <person name="Wang S."/>
            <person name="Li R."/>
            <person name="Zhang H."/>
            <person name="Shen G."/>
            <person name="Guo B."/>
            <person name="Wei J."/>
            <person name="Xu J."/>
            <person name="St-Pierre B."/>
            <person name="Chen S."/>
            <person name="Sun C."/>
        </authorList>
    </citation>
    <scope>NUCLEOTIDE SEQUENCE [LARGE SCALE GENOMIC DNA]</scope>
</reference>
<sequence length="336" mass="38669">MTEEDQSKVEGSSNFPVDRSVTHTQDNEKAKRKDIRLLKDHPTDAIIGDITKGQRPRRRNEHSNQIHFTSILKDHSAYLRTQESTGLGTQLLYNNAEIHFPQFLKYKNIVRYSGHSSDHADNFFVHWIIPRNILRQMDQKKASNIVLPSPCVISKYILECRDLYLPIDSWVKKLDTLVMPRLQLLVPPSLTPSILGHKDPKSTMMASPLTPAPSAESSKIMCCIIGVQLGYYLKEELKNKEISKPKENKTLLTIALRNRSYAAVQGVEDLKRFKVKQLDPRGSLEKLKGWCFMIYFSATYPRPVFSSTSLPIYIFALKKRKVERDLKNRLSLIMKE</sequence>
<gene>
    <name evidence="1" type="ORF">M9H77_35903</name>
</gene>
<accession>A0ACB9ZS79</accession>
<proteinExistence type="predicted"/>
<dbReference type="Proteomes" id="UP001060085">
    <property type="component" value="Linkage Group LG08"/>
</dbReference>
<dbReference type="EMBL" id="CM044708">
    <property type="protein sequence ID" value="KAI5649898.1"/>
    <property type="molecule type" value="Genomic_DNA"/>
</dbReference>
<organism evidence="1 2">
    <name type="scientific">Catharanthus roseus</name>
    <name type="common">Madagascar periwinkle</name>
    <name type="synonym">Vinca rosea</name>
    <dbReference type="NCBI Taxonomy" id="4058"/>
    <lineage>
        <taxon>Eukaryota</taxon>
        <taxon>Viridiplantae</taxon>
        <taxon>Streptophyta</taxon>
        <taxon>Embryophyta</taxon>
        <taxon>Tracheophyta</taxon>
        <taxon>Spermatophyta</taxon>
        <taxon>Magnoliopsida</taxon>
        <taxon>eudicotyledons</taxon>
        <taxon>Gunneridae</taxon>
        <taxon>Pentapetalae</taxon>
        <taxon>asterids</taxon>
        <taxon>lamiids</taxon>
        <taxon>Gentianales</taxon>
        <taxon>Apocynaceae</taxon>
        <taxon>Rauvolfioideae</taxon>
        <taxon>Vinceae</taxon>
        <taxon>Catharanthinae</taxon>
        <taxon>Catharanthus</taxon>
    </lineage>
</organism>